<gene>
    <name evidence="1" type="ORF">QFC20_005668</name>
</gene>
<comment type="caution">
    <text evidence="1">The sequence shown here is derived from an EMBL/GenBank/DDBJ whole genome shotgun (WGS) entry which is preliminary data.</text>
</comment>
<accession>A0ACC2VM11</accession>
<reference evidence="1" key="1">
    <citation type="submission" date="2023-04" db="EMBL/GenBank/DDBJ databases">
        <title>Draft Genome sequencing of Naganishia species isolated from polar environments using Oxford Nanopore Technology.</title>
        <authorList>
            <person name="Leo P."/>
            <person name="Venkateswaran K."/>
        </authorList>
    </citation>
    <scope>NUCLEOTIDE SEQUENCE</scope>
    <source>
        <strain evidence="1">MNA-CCFEE 5262</strain>
    </source>
</reference>
<evidence type="ECO:0000313" key="2">
    <source>
        <dbReference type="Proteomes" id="UP001230649"/>
    </source>
</evidence>
<keyword evidence="2" id="KW-1185">Reference proteome</keyword>
<name>A0ACC2VM11_9TREE</name>
<evidence type="ECO:0000313" key="1">
    <source>
        <dbReference type="EMBL" id="KAJ9099602.1"/>
    </source>
</evidence>
<dbReference type="EMBL" id="JASBWS010000082">
    <property type="protein sequence ID" value="KAJ9099602.1"/>
    <property type="molecule type" value="Genomic_DNA"/>
</dbReference>
<protein>
    <submittedName>
        <fullName evidence="1">Uncharacterized protein</fullName>
    </submittedName>
</protein>
<proteinExistence type="predicted"/>
<sequence>MLFAKTKDAVRRLDSPSQGRRCARRLGIGLRRLAHTAANARATVEEACKQDASYFRLINEREGNNLVKETVIRLIQAYETVSTQPVAHSAMANIEERPYRRQAFMKGVENLVASLKYHEDDDHRRVFTIERLGKLEARQEELGL</sequence>
<dbReference type="Proteomes" id="UP001230649">
    <property type="component" value="Unassembled WGS sequence"/>
</dbReference>
<organism evidence="1 2">
    <name type="scientific">Naganishia adeliensis</name>
    <dbReference type="NCBI Taxonomy" id="92952"/>
    <lineage>
        <taxon>Eukaryota</taxon>
        <taxon>Fungi</taxon>
        <taxon>Dikarya</taxon>
        <taxon>Basidiomycota</taxon>
        <taxon>Agaricomycotina</taxon>
        <taxon>Tremellomycetes</taxon>
        <taxon>Filobasidiales</taxon>
        <taxon>Filobasidiaceae</taxon>
        <taxon>Naganishia</taxon>
    </lineage>
</organism>